<comment type="caution">
    <text evidence="1">The sequence shown here is derived from an EMBL/GenBank/DDBJ whole genome shotgun (WGS) entry which is preliminary data.</text>
</comment>
<evidence type="ECO:0000313" key="2">
    <source>
        <dbReference type="Proteomes" id="UP000053911"/>
    </source>
</evidence>
<evidence type="ECO:0000313" key="1">
    <source>
        <dbReference type="EMBL" id="KUK16693.1"/>
    </source>
</evidence>
<gene>
    <name evidence="1" type="ORF">XD54_2018</name>
</gene>
<protein>
    <submittedName>
        <fullName evidence="1">Programmed cell death antitoxin YdcD-like protein</fullName>
    </submittedName>
</protein>
<organism evidence="1 2">
    <name type="scientific">Thermococcus sibiricus</name>
    <dbReference type="NCBI Taxonomy" id="172049"/>
    <lineage>
        <taxon>Archaea</taxon>
        <taxon>Methanobacteriati</taxon>
        <taxon>Methanobacteriota</taxon>
        <taxon>Thermococci</taxon>
        <taxon>Thermococcales</taxon>
        <taxon>Thermococcaceae</taxon>
        <taxon>Thermococcus</taxon>
    </lineage>
</organism>
<sequence>MKFKLKTAEKFLPVIFDVQKFKYGAQVILWNGKVYLHIQVPFKIYLKHLGKTAKGRLYAVTLTLVQIMMEKAREKAKIITPEEAKARSRQALQKLLSGEIEDEWSEVKEILEEADKK</sequence>
<name>A0A101EK17_9EURY</name>
<dbReference type="RefSeq" id="WP_283217991.1">
    <property type="nucleotide sequence ID" value="NZ_LGFD01000078.1"/>
</dbReference>
<dbReference type="Proteomes" id="UP000053911">
    <property type="component" value="Unassembled WGS sequence"/>
</dbReference>
<proteinExistence type="predicted"/>
<reference evidence="2" key="1">
    <citation type="journal article" date="2015" name="MBio">
        <title>Genome-Resolved Metagenomic Analysis Reveals Roles for Candidate Phyla and Other Microbial Community Members in Biogeochemical Transformations in Oil Reservoirs.</title>
        <authorList>
            <person name="Hu P."/>
            <person name="Tom L."/>
            <person name="Singh A."/>
            <person name="Thomas B.C."/>
            <person name="Baker B.J."/>
            <person name="Piceno Y.M."/>
            <person name="Andersen G.L."/>
            <person name="Banfield J.F."/>
        </authorList>
    </citation>
    <scope>NUCLEOTIDE SEQUENCE [LARGE SCALE GENOMIC DNA]</scope>
</reference>
<dbReference type="EMBL" id="LGFD01000078">
    <property type="protein sequence ID" value="KUK16693.1"/>
    <property type="molecule type" value="Genomic_DNA"/>
</dbReference>
<dbReference type="PATRIC" id="fig|172049.5.peg.286"/>
<dbReference type="AlphaFoldDB" id="A0A101EK17"/>
<accession>A0A101EK17</accession>